<evidence type="ECO:0000256" key="6">
    <source>
        <dbReference type="ARBA" id="ARBA00022917"/>
    </source>
</evidence>
<dbReference type="InterPro" id="IPR014722">
    <property type="entry name" value="Rib_uL2_dom2"/>
</dbReference>
<dbReference type="CDD" id="cd04470">
    <property type="entry name" value="S1_EF-P_repeat_1"/>
    <property type="match status" value="1"/>
</dbReference>
<dbReference type="CDD" id="cd05794">
    <property type="entry name" value="S1_EF-P_repeat_2"/>
    <property type="match status" value="1"/>
</dbReference>
<dbReference type="Gene3D" id="2.30.30.30">
    <property type="match status" value="1"/>
</dbReference>
<dbReference type="NCBIfam" id="TIGR00038">
    <property type="entry name" value="efp"/>
    <property type="match status" value="1"/>
</dbReference>
<evidence type="ECO:0000256" key="2">
    <source>
        <dbReference type="ARBA" id="ARBA00004815"/>
    </source>
</evidence>
<dbReference type="SUPFAM" id="SSF50104">
    <property type="entry name" value="Translation proteins SH3-like domain"/>
    <property type="match status" value="1"/>
</dbReference>
<dbReference type="InterPro" id="IPR011768">
    <property type="entry name" value="Transl_elongation_fac_P"/>
</dbReference>
<evidence type="ECO:0000256" key="5">
    <source>
        <dbReference type="ARBA" id="ARBA00022768"/>
    </source>
</evidence>
<dbReference type="SMART" id="SM00841">
    <property type="entry name" value="Elong-fact-P_C"/>
    <property type="match status" value="1"/>
</dbReference>
<comment type="caution">
    <text evidence="9">The sequence shown here is derived from an EMBL/GenBank/DDBJ whole genome shotgun (WGS) entry which is preliminary data.</text>
</comment>
<evidence type="ECO:0000259" key="8">
    <source>
        <dbReference type="SMART" id="SM01185"/>
    </source>
</evidence>
<dbReference type="FunFam" id="2.40.50.140:FF:000004">
    <property type="entry name" value="Elongation factor P"/>
    <property type="match status" value="1"/>
</dbReference>
<dbReference type="InterPro" id="IPR001059">
    <property type="entry name" value="Transl_elong_P/YeiP_cen"/>
</dbReference>
<evidence type="ECO:0000256" key="4">
    <source>
        <dbReference type="ARBA" id="ARBA00022490"/>
    </source>
</evidence>
<dbReference type="PIRSF" id="PIRSF005901">
    <property type="entry name" value="EF-P"/>
    <property type="match status" value="1"/>
</dbReference>
<dbReference type="FunFam" id="2.40.50.140:FF:000009">
    <property type="entry name" value="Elongation factor P"/>
    <property type="match status" value="1"/>
</dbReference>
<protein>
    <recommendedName>
        <fullName evidence="10">Elongation factor P</fullName>
    </recommendedName>
</protein>
<dbReference type="InterPro" id="IPR013185">
    <property type="entry name" value="Transl_elong_KOW-like"/>
</dbReference>
<evidence type="ECO:0000256" key="3">
    <source>
        <dbReference type="ARBA" id="ARBA00009479"/>
    </source>
</evidence>
<accession>A0A0F9FBF5</accession>
<feature type="domain" description="Elongation factor P C-terminal" evidence="7">
    <location>
        <begin position="129"/>
        <end position="182"/>
    </location>
</feature>
<dbReference type="InterPro" id="IPR015365">
    <property type="entry name" value="Elong-fact-P_C"/>
</dbReference>
<dbReference type="InterPro" id="IPR012340">
    <property type="entry name" value="NA-bd_OB-fold"/>
</dbReference>
<proteinExistence type="inferred from homology"/>
<dbReference type="FunFam" id="2.30.30.30:FF:000003">
    <property type="entry name" value="Elongation factor P"/>
    <property type="match status" value="1"/>
</dbReference>
<dbReference type="Pfam" id="PF09285">
    <property type="entry name" value="Elong-fact-P_C"/>
    <property type="match status" value="1"/>
</dbReference>
<dbReference type="Pfam" id="PF01132">
    <property type="entry name" value="EFP"/>
    <property type="match status" value="1"/>
</dbReference>
<dbReference type="NCBIfam" id="NF001810">
    <property type="entry name" value="PRK00529.1"/>
    <property type="match status" value="1"/>
</dbReference>
<dbReference type="SMART" id="SM01185">
    <property type="entry name" value="EFP"/>
    <property type="match status" value="1"/>
</dbReference>
<dbReference type="PANTHER" id="PTHR30053:SF12">
    <property type="entry name" value="ELONGATION FACTOR P (EF-P) FAMILY PROTEIN"/>
    <property type="match status" value="1"/>
</dbReference>
<dbReference type="AlphaFoldDB" id="A0A0F9FBF5"/>
<keyword evidence="4" id="KW-0963">Cytoplasm</keyword>
<evidence type="ECO:0000256" key="1">
    <source>
        <dbReference type="ARBA" id="ARBA00004496"/>
    </source>
</evidence>
<keyword evidence="5" id="KW-0251">Elongation factor</keyword>
<organism evidence="9">
    <name type="scientific">marine sediment metagenome</name>
    <dbReference type="NCBI Taxonomy" id="412755"/>
    <lineage>
        <taxon>unclassified sequences</taxon>
        <taxon>metagenomes</taxon>
        <taxon>ecological metagenomes</taxon>
    </lineage>
</organism>
<feature type="non-terminal residue" evidence="9">
    <location>
        <position position="182"/>
    </location>
</feature>
<dbReference type="SUPFAM" id="SSF50249">
    <property type="entry name" value="Nucleic acid-binding proteins"/>
    <property type="match status" value="2"/>
</dbReference>
<dbReference type="InterPro" id="IPR020599">
    <property type="entry name" value="Transl_elong_fac_P/YeiP"/>
</dbReference>
<dbReference type="GO" id="GO:0043043">
    <property type="term" value="P:peptide biosynthetic process"/>
    <property type="evidence" value="ECO:0007669"/>
    <property type="project" value="InterPro"/>
</dbReference>
<evidence type="ECO:0000313" key="9">
    <source>
        <dbReference type="EMBL" id="KKL83704.1"/>
    </source>
</evidence>
<feature type="domain" description="Translation elongation factor P/YeiP central" evidence="8">
    <location>
        <begin position="67"/>
        <end position="121"/>
    </location>
</feature>
<comment type="similarity">
    <text evidence="3">Belongs to the elongation factor P family.</text>
</comment>
<sequence length="182" mass="20314">MINTNQFKNGMTIILNGALNEIISFQHVKPGKGGAFVRTKLKRLDTGAVIDKTFRAGEKFEQAMLDHKKLQYLYSDGSAFHFMDNETYEQLQLDNKQVGDAANYIKERLEIDASFHKDNLIGLKPPITVNLKVTEAEPGIKGNTATGATKPVKLETRITIQVPLFVNQGDTVKVDTRTGEYL</sequence>
<gene>
    <name evidence="9" type="ORF">LCGC14_1972050</name>
</gene>
<dbReference type="Gene3D" id="2.40.50.140">
    <property type="entry name" value="Nucleic acid-binding proteins"/>
    <property type="match status" value="2"/>
</dbReference>
<evidence type="ECO:0008006" key="10">
    <source>
        <dbReference type="Google" id="ProtNLM"/>
    </source>
</evidence>
<dbReference type="UniPathway" id="UPA00345"/>
<evidence type="ECO:0000259" key="7">
    <source>
        <dbReference type="SMART" id="SM00841"/>
    </source>
</evidence>
<dbReference type="InterPro" id="IPR008991">
    <property type="entry name" value="Translation_prot_SH3-like_sf"/>
</dbReference>
<dbReference type="EMBL" id="LAZR01021907">
    <property type="protein sequence ID" value="KKL83704.1"/>
    <property type="molecule type" value="Genomic_DNA"/>
</dbReference>
<reference evidence="9" key="1">
    <citation type="journal article" date="2015" name="Nature">
        <title>Complex archaea that bridge the gap between prokaryotes and eukaryotes.</title>
        <authorList>
            <person name="Spang A."/>
            <person name="Saw J.H."/>
            <person name="Jorgensen S.L."/>
            <person name="Zaremba-Niedzwiedzka K."/>
            <person name="Martijn J."/>
            <person name="Lind A.E."/>
            <person name="van Eijk R."/>
            <person name="Schleper C."/>
            <person name="Guy L."/>
            <person name="Ettema T.J."/>
        </authorList>
    </citation>
    <scope>NUCLEOTIDE SEQUENCE</scope>
</reference>
<comment type="pathway">
    <text evidence="2">Protein biosynthesis; polypeptide chain elongation.</text>
</comment>
<dbReference type="GO" id="GO:0005829">
    <property type="term" value="C:cytosol"/>
    <property type="evidence" value="ECO:0007669"/>
    <property type="project" value="UniProtKB-ARBA"/>
</dbReference>
<name>A0A0F9FBF5_9ZZZZ</name>
<keyword evidence="6" id="KW-0648">Protein biosynthesis</keyword>
<dbReference type="GO" id="GO:0003746">
    <property type="term" value="F:translation elongation factor activity"/>
    <property type="evidence" value="ECO:0007669"/>
    <property type="project" value="UniProtKB-KW"/>
</dbReference>
<comment type="subcellular location">
    <subcellularLocation>
        <location evidence="1">Cytoplasm</location>
    </subcellularLocation>
</comment>
<dbReference type="PANTHER" id="PTHR30053">
    <property type="entry name" value="ELONGATION FACTOR P"/>
    <property type="match status" value="1"/>
</dbReference>
<dbReference type="Pfam" id="PF08207">
    <property type="entry name" value="EFP_N"/>
    <property type="match status" value="1"/>
</dbReference>
<dbReference type="HAMAP" id="MF_00141">
    <property type="entry name" value="EF_P"/>
    <property type="match status" value="1"/>
</dbReference>